<evidence type="ECO:0000313" key="7">
    <source>
        <dbReference type="WBParaSite" id="HCON_00117775-00001"/>
    </source>
</evidence>
<protein>
    <submittedName>
        <fullName evidence="7">Peptidase A2 domain-containing protein</fullName>
    </submittedName>
</protein>
<evidence type="ECO:0000256" key="2">
    <source>
        <dbReference type="ARBA" id="ARBA00022670"/>
    </source>
</evidence>
<evidence type="ECO:0000313" key="6">
    <source>
        <dbReference type="Proteomes" id="UP000025227"/>
    </source>
</evidence>
<dbReference type="AlphaFoldDB" id="A0A7I4YPL6"/>
<dbReference type="InterPro" id="IPR029071">
    <property type="entry name" value="Ubiquitin-like_domsf"/>
</dbReference>
<dbReference type="PROSITE" id="PS50175">
    <property type="entry name" value="ASP_PROT_RETROV"/>
    <property type="match status" value="1"/>
</dbReference>
<organism evidence="6 7">
    <name type="scientific">Haemonchus contortus</name>
    <name type="common">Barber pole worm</name>
    <dbReference type="NCBI Taxonomy" id="6289"/>
    <lineage>
        <taxon>Eukaryota</taxon>
        <taxon>Metazoa</taxon>
        <taxon>Ecdysozoa</taxon>
        <taxon>Nematoda</taxon>
        <taxon>Chromadorea</taxon>
        <taxon>Rhabditida</taxon>
        <taxon>Rhabditina</taxon>
        <taxon>Rhabditomorpha</taxon>
        <taxon>Strongyloidea</taxon>
        <taxon>Trichostrongylidae</taxon>
        <taxon>Haemonchus</taxon>
    </lineage>
</organism>
<dbReference type="Gene3D" id="3.10.20.90">
    <property type="entry name" value="Phosphatidylinositol 3-kinase Catalytic Subunit, Chain A, domain 1"/>
    <property type="match status" value="1"/>
</dbReference>
<keyword evidence="6" id="KW-1185">Reference proteome</keyword>
<dbReference type="PROSITE" id="PS00141">
    <property type="entry name" value="ASP_PROTEASE"/>
    <property type="match status" value="1"/>
</dbReference>
<evidence type="ECO:0000256" key="3">
    <source>
        <dbReference type="ARBA" id="ARBA00022750"/>
    </source>
</evidence>
<dbReference type="GO" id="GO:0006508">
    <property type="term" value="P:proteolysis"/>
    <property type="evidence" value="ECO:0007669"/>
    <property type="project" value="UniProtKB-KW"/>
</dbReference>
<dbReference type="CDD" id="cd17039">
    <property type="entry name" value="Ubl_ubiquitin_like"/>
    <property type="match status" value="1"/>
</dbReference>
<dbReference type="SUPFAM" id="SSF50630">
    <property type="entry name" value="Acid proteases"/>
    <property type="match status" value="1"/>
</dbReference>
<sequence length="282" mass="30781">MRLEILNDASTAKIEIEVNKELKLSSLMHLVTVSWGTSEPACDFVLVTDEKEFTTDDTSTLEECGIKDGATMKLKRREKLSDHTISALSMERSSDSCCEGTKTSPEEMLKTSAVLSKKWQMLDRGLQRAATAFPECFTKTPLLYLRCLLNGKEVIALVDTGAQASIISMDAAKKCDMVDAIDDRFSVTASGVGGTRASLGRILATTVRIEGMDILCSFDVFASDVQDTDVILGLDTLTKNHAVINISERTIQFANRGAAPFIPAEEAEKINPFTDTTLDHAN</sequence>
<dbReference type="SUPFAM" id="SSF54236">
    <property type="entry name" value="Ubiquitin-like"/>
    <property type="match status" value="1"/>
</dbReference>
<dbReference type="InterPro" id="IPR021109">
    <property type="entry name" value="Peptidase_aspartic_dom_sf"/>
</dbReference>
<keyword evidence="2" id="KW-0645">Protease</keyword>
<dbReference type="InterPro" id="IPR019103">
    <property type="entry name" value="Peptidase_aspartic_DDI1-type"/>
</dbReference>
<evidence type="ECO:0000256" key="1">
    <source>
        <dbReference type="ARBA" id="ARBA00009136"/>
    </source>
</evidence>
<dbReference type="Pfam" id="PF09668">
    <property type="entry name" value="Asp_protease"/>
    <property type="match status" value="1"/>
</dbReference>
<dbReference type="Proteomes" id="UP000025227">
    <property type="component" value="Unplaced"/>
</dbReference>
<keyword evidence="4" id="KW-0378">Hydrolase</keyword>
<evidence type="ECO:0000259" key="5">
    <source>
        <dbReference type="PROSITE" id="PS50175"/>
    </source>
</evidence>
<dbReference type="PANTHER" id="PTHR12917">
    <property type="entry name" value="ASPARTYL PROTEASE DDI-RELATED"/>
    <property type="match status" value="1"/>
</dbReference>
<reference evidence="7" key="1">
    <citation type="submission" date="2020-12" db="UniProtKB">
        <authorList>
            <consortium name="WormBaseParasite"/>
        </authorList>
    </citation>
    <scope>IDENTIFICATION</scope>
    <source>
        <strain evidence="7">MHco3</strain>
    </source>
</reference>
<dbReference type="OrthoDB" id="1047367at2759"/>
<dbReference type="WBParaSite" id="HCON_00117775-00001">
    <property type="protein sequence ID" value="HCON_00117775-00001"/>
    <property type="gene ID" value="HCON_00117775"/>
</dbReference>
<dbReference type="GO" id="GO:0004190">
    <property type="term" value="F:aspartic-type endopeptidase activity"/>
    <property type="evidence" value="ECO:0007669"/>
    <property type="project" value="UniProtKB-KW"/>
</dbReference>
<dbReference type="Gene3D" id="2.40.70.10">
    <property type="entry name" value="Acid Proteases"/>
    <property type="match status" value="1"/>
</dbReference>
<evidence type="ECO:0000256" key="4">
    <source>
        <dbReference type="ARBA" id="ARBA00022801"/>
    </source>
</evidence>
<proteinExistence type="inferred from homology"/>
<keyword evidence="3" id="KW-0064">Aspartyl protease</keyword>
<dbReference type="InterPro" id="IPR001969">
    <property type="entry name" value="Aspartic_peptidase_AS"/>
</dbReference>
<comment type="similarity">
    <text evidence="1">Belongs to the DDI1 family.</text>
</comment>
<accession>A0A7I4YPL6</accession>
<dbReference type="InterPro" id="IPR001995">
    <property type="entry name" value="Peptidase_A2_cat"/>
</dbReference>
<feature type="domain" description="Peptidase A2" evidence="5">
    <location>
        <begin position="154"/>
        <end position="194"/>
    </location>
</feature>
<dbReference type="PANTHER" id="PTHR12917:SF1">
    <property type="entry name" value="AT13091P"/>
    <property type="match status" value="1"/>
</dbReference>
<name>A0A7I4YPL6_HAECO</name>